<organism evidence="1 2">
    <name type="scientific">Candidatus Magnetoglobus multicellularis str. Araruama</name>
    <dbReference type="NCBI Taxonomy" id="890399"/>
    <lineage>
        <taxon>Bacteria</taxon>
        <taxon>Pseudomonadati</taxon>
        <taxon>Thermodesulfobacteriota</taxon>
        <taxon>Desulfobacteria</taxon>
        <taxon>Desulfobacterales</taxon>
        <taxon>Desulfobacteraceae</taxon>
        <taxon>Candidatus Magnetoglobus</taxon>
    </lineage>
</organism>
<dbReference type="EMBL" id="ATBP01000416">
    <property type="protein sequence ID" value="ETR70492.1"/>
    <property type="molecule type" value="Genomic_DNA"/>
</dbReference>
<name>A0A1V1P6I1_9BACT</name>
<reference evidence="2" key="1">
    <citation type="submission" date="2012-11" db="EMBL/GenBank/DDBJ databases">
        <authorList>
            <person name="Lucero-Rivera Y.E."/>
            <person name="Tovar-Ramirez D."/>
        </authorList>
    </citation>
    <scope>NUCLEOTIDE SEQUENCE [LARGE SCALE GENOMIC DNA]</scope>
    <source>
        <strain evidence="2">Araruama</strain>
    </source>
</reference>
<dbReference type="InterPro" id="IPR029058">
    <property type="entry name" value="AB_hydrolase_fold"/>
</dbReference>
<proteinExistence type="predicted"/>
<comment type="caution">
    <text evidence="1">The sequence shown here is derived from an EMBL/GenBank/DDBJ whole genome shotgun (WGS) entry which is preliminary data.</text>
</comment>
<evidence type="ECO:0000313" key="1">
    <source>
        <dbReference type="EMBL" id="ETR70492.1"/>
    </source>
</evidence>
<dbReference type="AlphaFoldDB" id="A0A1V1P6I1"/>
<dbReference type="Proteomes" id="UP000189670">
    <property type="component" value="Unassembled WGS sequence"/>
</dbReference>
<dbReference type="Gene3D" id="3.40.50.1820">
    <property type="entry name" value="alpha/beta hydrolase"/>
    <property type="match status" value="1"/>
</dbReference>
<evidence type="ECO:0000313" key="2">
    <source>
        <dbReference type="Proteomes" id="UP000189670"/>
    </source>
</evidence>
<accession>A0A1V1P6I1</accession>
<gene>
    <name evidence="1" type="ORF">OMM_08779</name>
</gene>
<sequence length="513" mass="58146">MLPPNTSQWINPPARNTFLRLNKNYLDYFTGMSEQSREFSNAYLTACTYFWQTELNRTCFDANPPTLEDFGKLGGLNLELFAKSFMGLTNVLNRFRELEANDLMQAWITMLSEWNSDPINAWLDRHETMLNTLCHQYPEAILNVESEYGFHFEKGNGKKVAESDRFYLYEVFPSDPKIETRRNGKPVIIIPPYVLGANILSFLPNRNRSYAHCFANQGIPTYIRLMKPVHDNPSVQVMTGEDDVRDTGSFCETVMQIHGRPITLNGYCQGGFSALCGLLTGKFDGLVDSLITCVSPMDGTRSKGLGSFLKQLPQRYNDLAYGTKTLPNGNKVADGKLMGWVYKIKSIDVESPIIAFLRNLLMFRPKHGQTKISISKSTAAVNYWLLNERTDLPLEITRMSFASYNTPITSDGILPIQLFGEKLNIKRMQDRKIPWLICYGDRDDLVEKEAALAPLDFVDAEISAFPKGHIAIATNWSNPKSACALHTRFGDNGYRRGPVRFQLDMEDNPVQIS</sequence>
<protein>
    <submittedName>
        <fullName evidence="1">Cation-efflux family protein</fullName>
    </submittedName>
</protein>
<dbReference type="SUPFAM" id="SSF53474">
    <property type="entry name" value="alpha/beta-Hydrolases"/>
    <property type="match status" value="1"/>
</dbReference>